<dbReference type="PANTHER" id="PTHR12901:SF10">
    <property type="entry name" value="COENZYME Q-BINDING PROTEIN COQ10, MITOCHONDRIAL"/>
    <property type="match status" value="1"/>
</dbReference>
<evidence type="ECO:0000256" key="2">
    <source>
        <dbReference type="ARBA" id="ARBA00022649"/>
    </source>
</evidence>
<dbReference type="InterPro" id="IPR044996">
    <property type="entry name" value="COQ10-like"/>
</dbReference>
<dbReference type="RefSeq" id="WP_103075700.1">
    <property type="nucleotide sequence ID" value="NZ_NPZB01000002.1"/>
</dbReference>
<gene>
    <name evidence="4" type="ORF">Lysil_2246</name>
</gene>
<dbReference type="CDD" id="cd07813">
    <property type="entry name" value="COQ10p_like"/>
    <property type="match status" value="1"/>
</dbReference>
<accession>A0A2K1PZ62</accession>
<evidence type="ECO:0000313" key="4">
    <source>
        <dbReference type="EMBL" id="PNS08070.1"/>
    </source>
</evidence>
<comment type="caution">
    <text evidence="4">The sequence shown here is derived from an EMBL/GenBank/DDBJ whole genome shotgun (WGS) entry which is preliminary data.</text>
</comment>
<dbReference type="GO" id="GO:0045333">
    <property type="term" value="P:cellular respiration"/>
    <property type="evidence" value="ECO:0007669"/>
    <property type="project" value="InterPro"/>
</dbReference>
<dbReference type="PANTHER" id="PTHR12901">
    <property type="entry name" value="SPERM PROTEIN HOMOLOG"/>
    <property type="match status" value="1"/>
</dbReference>
<name>A0A2K1PZ62_9GAMM</name>
<evidence type="ECO:0000313" key="5">
    <source>
        <dbReference type="Proteomes" id="UP000236220"/>
    </source>
</evidence>
<dbReference type="Gene3D" id="3.30.530.20">
    <property type="match status" value="1"/>
</dbReference>
<keyword evidence="5" id="KW-1185">Reference proteome</keyword>
<dbReference type="InterPro" id="IPR023393">
    <property type="entry name" value="START-like_dom_sf"/>
</dbReference>
<dbReference type="SUPFAM" id="SSF55961">
    <property type="entry name" value="Bet v1-like"/>
    <property type="match status" value="1"/>
</dbReference>
<dbReference type="EMBL" id="NPZB01000002">
    <property type="protein sequence ID" value="PNS08070.1"/>
    <property type="molecule type" value="Genomic_DNA"/>
</dbReference>
<reference evidence="4 5" key="1">
    <citation type="submission" date="2017-08" db="EMBL/GenBank/DDBJ databases">
        <title>Lysobacter sylvestris genome.</title>
        <authorList>
            <person name="Zhang D.-C."/>
            <person name="Albuquerque L."/>
            <person name="Franca L."/>
            <person name="Froufe H.J.C."/>
            <person name="Barroso C."/>
            <person name="Egas C."/>
            <person name="Da Costa M."/>
            <person name="Margesin R."/>
        </authorList>
    </citation>
    <scope>NUCLEOTIDE SEQUENCE [LARGE SCALE GENOMIC DNA]</scope>
    <source>
        <strain evidence="4 5">AM20-91</strain>
    </source>
</reference>
<comment type="similarity">
    <text evidence="1">Belongs to the ribosome association toxin RatA family.</text>
</comment>
<dbReference type="InterPro" id="IPR005031">
    <property type="entry name" value="COQ10_START"/>
</dbReference>
<protein>
    <submittedName>
        <fullName evidence="4">Oligoketide cyclase/lipid transport protein</fullName>
    </submittedName>
</protein>
<organism evidence="4 5">
    <name type="scientific">Solilutibacter silvestris</name>
    <dbReference type="NCBI Taxonomy" id="1645665"/>
    <lineage>
        <taxon>Bacteria</taxon>
        <taxon>Pseudomonadati</taxon>
        <taxon>Pseudomonadota</taxon>
        <taxon>Gammaproteobacteria</taxon>
        <taxon>Lysobacterales</taxon>
        <taxon>Lysobacteraceae</taxon>
        <taxon>Solilutibacter</taxon>
    </lineage>
</organism>
<dbReference type="GO" id="GO:0048039">
    <property type="term" value="F:ubiquinone binding"/>
    <property type="evidence" value="ECO:0007669"/>
    <property type="project" value="InterPro"/>
</dbReference>
<evidence type="ECO:0000259" key="3">
    <source>
        <dbReference type="Pfam" id="PF03364"/>
    </source>
</evidence>
<dbReference type="OrthoDB" id="9804759at2"/>
<dbReference type="Proteomes" id="UP000236220">
    <property type="component" value="Unassembled WGS sequence"/>
</dbReference>
<feature type="domain" description="Coenzyme Q-binding protein COQ10 START" evidence="3">
    <location>
        <begin position="11"/>
        <end position="135"/>
    </location>
</feature>
<evidence type="ECO:0000256" key="1">
    <source>
        <dbReference type="ARBA" id="ARBA00008918"/>
    </source>
</evidence>
<keyword evidence="2" id="KW-1277">Toxin-antitoxin system</keyword>
<proteinExistence type="inferred from homology"/>
<sequence>MTTTIERSALVAHSAETMFDLVDAAEHYPERFGWCQAADVERMDDGHYVARLDVGLGRFKTWFKTENSSERPQRIDMRLVDGPFKTLEGHWRFLPLDTHACKVTLELRFEPASSLLGPVLALGLQNLANRMVDDFIRAANKAGTP</sequence>
<dbReference type="AlphaFoldDB" id="A0A2K1PZ62"/>
<dbReference type="Pfam" id="PF03364">
    <property type="entry name" value="Polyketide_cyc"/>
    <property type="match status" value="1"/>
</dbReference>